<feature type="region of interest" description="Disordered" evidence="1">
    <location>
        <begin position="1"/>
        <end position="25"/>
    </location>
</feature>
<dbReference type="AlphaFoldDB" id="A0A090FX58"/>
<accession>A0A090FX58</accession>
<name>A0A090FX58_MESPL</name>
<evidence type="ECO:0000256" key="1">
    <source>
        <dbReference type="SAM" id="MobiDB-lite"/>
    </source>
</evidence>
<gene>
    <name evidence="2" type="ORF">MPL3365_130550</name>
</gene>
<proteinExistence type="predicted"/>
<dbReference type="Proteomes" id="UP000046122">
    <property type="component" value="Unassembled WGS sequence"/>
</dbReference>
<protein>
    <submittedName>
        <fullName evidence="2">Uncharacterized protein</fullName>
    </submittedName>
</protein>
<evidence type="ECO:0000313" key="3">
    <source>
        <dbReference type="Proteomes" id="UP000046122"/>
    </source>
</evidence>
<evidence type="ECO:0000313" key="2">
    <source>
        <dbReference type="EMBL" id="CDX51593.1"/>
    </source>
</evidence>
<organism evidence="2 3">
    <name type="scientific">Mesorhizobium plurifarium</name>
    <dbReference type="NCBI Taxonomy" id="69974"/>
    <lineage>
        <taxon>Bacteria</taxon>
        <taxon>Pseudomonadati</taxon>
        <taxon>Pseudomonadota</taxon>
        <taxon>Alphaproteobacteria</taxon>
        <taxon>Hyphomicrobiales</taxon>
        <taxon>Phyllobacteriaceae</taxon>
        <taxon>Mesorhizobium</taxon>
    </lineage>
</organism>
<feature type="compositionally biased region" description="Basic residues" evidence="1">
    <location>
        <begin position="1"/>
        <end position="10"/>
    </location>
</feature>
<sequence>MTIGQSHRRTSPLELARSIRPQRPDRRRDHRVYTLLLAAEMLGEDAELLWEVYVDMEPEDGRLWVYGPDDQHIPAFTDFGLESLTDFIRKHKANRGSGQNDGR</sequence>
<dbReference type="EMBL" id="CCNE01000005">
    <property type="protein sequence ID" value="CDX51593.1"/>
    <property type="molecule type" value="Genomic_DNA"/>
</dbReference>
<reference evidence="2 3" key="1">
    <citation type="submission" date="2014-08" db="EMBL/GenBank/DDBJ databases">
        <authorList>
            <person name="Moulin Lionel"/>
        </authorList>
    </citation>
    <scope>NUCLEOTIDE SEQUENCE [LARGE SCALE GENOMIC DNA]</scope>
</reference>